<dbReference type="Pfam" id="PF04738">
    <property type="entry name" value="Lant_dehydr_N"/>
    <property type="match status" value="1"/>
</dbReference>
<evidence type="ECO:0000313" key="4">
    <source>
        <dbReference type="Proteomes" id="UP001139000"/>
    </source>
</evidence>
<dbReference type="Pfam" id="PF14028">
    <property type="entry name" value="Lant_dehydr_C"/>
    <property type="match status" value="1"/>
</dbReference>
<keyword evidence="4" id="KW-1185">Reference proteome</keyword>
<dbReference type="InterPro" id="IPR006827">
    <property type="entry name" value="Lant_deHydtase_N"/>
</dbReference>
<dbReference type="NCBIfam" id="TIGR03891">
    <property type="entry name" value="thiopep_ocin"/>
    <property type="match status" value="1"/>
</dbReference>
<feature type="domain" description="Thiopeptide-type bacteriocin biosynthesis" evidence="2">
    <location>
        <begin position="749"/>
        <end position="1011"/>
    </location>
</feature>
<protein>
    <submittedName>
        <fullName evidence="3">Lantibiotic dehydratase</fullName>
    </submittedName>
</protein>
<comment type="caution">
    <text evidence="3">The sequence shown here is derived from an EMBL/GenBank/DDBJ whole genome shotgun (WGS) entry which is preliminary data.</text>
</comment>
<gene>
    <name evidence="3" type="ORF">LXM26_23040</name>
</gene>
<dbReference type="Proteomes" id="UP001139000">
    <property type="component" value="Unassembled WGS sequence"/>
</dbReference>
<proteinExistence type="predicted"/>
<dbReference type="AlphaFoldDB" id="A0A9X1PNI3"/>
<dbReference type="RefSeq" id="WP_234657346.1">
    <property type="nucleotide sequence ID" value="NZ_CP094997.1"/>
</dbReference>
<reference evidence="3" key="1">
    <citation type="submission" date="2021-12" db="EMBL/GenBank/DDBJ databases">
        <title>Novel species in genus Dyadobacter.</title>
        <authorList>
            <person name="Ma C."/>
        </authorList>
    </citation>
    <scope>NUCLEOTIDE SEQUENCE</scope>
    <source>
        <strain evidence="3">LJ419</strain>
    </source>
</reference>
<dbReference type="EMBL" id="JAJTTC010000007">
    <property type="protein sequence ID" value="MCF0064410.1"/>
    <property type="molecule type" value="Genomic_DNA"/>
</dbReference>
<sequence length="1025" mass="118002">MDVRHQLKIAPFDFSVIRRPNFPVNLLLEVGGNSRRETSVYLELFKKFIRKEPEFLKAIYIASPALCERTRKWIDGEIISEEESLLKTLYKYWGRICTRPTPYGLFSGVALASWGEQTSIEVDKVNDQIFVDLDILIINRLAELALLDDCVKENILFFANNSIYKVGNGFRYVEYVVDQGRREYFLSFIRNFEALESVLAMARNGCYLSEIKQGLVSRGYSVSASEECVSDLIELKIIQNEFEAQITGGNGLIMLIDKLRKSKADSCFLSHLEQIAISLNSDKQLSIKSLKTVKDLVDNLLSTTTESVLVQLTLQQKYKSAQIGRATINRIEKDLTQIAPLFGNRSRAALTKFKKQFTEKYGEAEMPLSIILDGELGIDYGDSSRLSSTQVLDGVELVPIEGNHREFSDWDHFLLSIYLRYSEEKSDYISLTRSDFKSFSFVPDPPPSFYAIGNLFQDGKEKDIKFNLNYVGGNSGITLLSRFSSSNEELKERLLEIADHEQNSYQDAVLAEIIFSPESRTGNVLSHPPFYPYEIPFITRSSAPERYQLPINDLTVSVKEGKQIILRSKKLGKQVIPRLSNAHNYDSELPVYRFLCDIQTDSTDINFSWNWSFLEDRPVLPRVVFNSLIMSRKTWNINAIWAGRVDEFISLYNVPRYVQLVDRDNEMLLDLHLPLARSILADELKKKGKTELKEFLSMPEQCVVGDQNENKYANELIIPFKTIDFHMKSLEPGYVAENVIRKFVPGDDWLYVKIYSGPTILDKILIDIIGQLANELVEEGTIDRWFFVRFRDPFHHLRLRFYKPAYPQFAGAVLDTLKLGLSQMRNHDMIERFVIDTYDRELERYGSDTIETAEKIFFVDSSLVINVLSEISERKLDEIRWLYACLGVHATLEAFGLDLKQKLALITTSFESFLGEYQHTAKLRVQLNHKFRSSRLDITGLIEQYENSSGDGIVKLFLHYAVEIKQLLISTGDEFSTTQIRAFLHMFCNRFLIDESRGQELLIYHSLSKFYDGRNAREEKTRSRS</sequence>
<name>A0A9X1PNI3_9BACT</name>
<feature type="domain" description="Lantibiotic dehydratase N-terminal" evidence="1">
    <location>
        <begin position="52"/>
        <end position="680"/>
    </location>
</feature>
<evidence type="ECO:0000313" key="3">
    <source>
        <dbReference type="EMBL" id="MCF0064410.1"/>
    </source>
</evidence>
<evidence type="ECO:0000259" key="1">
    <source>
        <dbReference type="Pfam" id="PF04738"/>
    </source>
</evidence>
<accession>A0A9X1PNI3</accession>
<dbReference type="InterPro" id="IPR023809">
    <property type="entry name" value="Thiopep_bacteriocin_synth_dom"/>
</dbReference>
<evidence type="ECO:0000259" key="2">
    <source>
        <dbReference type="Pfam" id="PF14028"/>
    </source>
</evidence>
<organism evidence="3 4">
    <name type="scientific">Dyadobacter chenwenxiniae</name>
    <dbReference type="NCBI Taxonomy" id="2906456"/>
    <lineage>
        <taxon>Bacteria</taxon>
        <taxon>Pseudomonadati</taxon>
        <taxon>Bacteroidota</taxon>
        <taxon>Cytophagia</taxon>
        <taxon>Cytophagales</taxon>
        <taxon>Spirosomataceae</taxon>
        <taxon>Dyadobacter</taxon>
    </lineage>
</organism>